<dbReference type="AlphaFoldDB" id="A0A345T4W3"/>
<dbReference type="Proteomes" id="UP000249340">
    <property type="component" value="Chromosome"/>
</dbReference>
<organism evidence="1 2">
    <name type="scientific">Peterkaempfera bronchialis</name>
    <dbReference type="NCBI Taxonomy" id="2126346"/>
    <lineage>
        <taxon>Bacteria</taxon>
        <taxon>Bacillati</taxon>
        <taxon>Actinomycetota</taxon>
        <taxon>Actinomycetes</taxon>
        <taxon>Kitasatosporales</taxon>
        <taxon>Streptomycetaceae</taxon>
        <taxon>Peterkaempfera</taxon>
    </lineage>
</organism>
<dbReference type="RefSeq" id="WP_111488888.1">
    <property type="nucleotide sequence ID" value="NZ_CP031264.1"/>
</dbReference>
<protein>
    <submittedName>
        <fullName evidence="1">Uncharacterized protein</fullName>
    </submittedName>
</protein>
<sequence>MSETAETGSAEHEFDLLMSLHGHDVPEGLRPGVLAVHLELRRMTALLRTANLPPEAEPAHVFSVETYARQA</sequence>
<evidence type="ECO:0000313" key="1">
    <source>
        <dbReference type="EMBL" id="AXI81018.1"/>
    </source>
</evidence>
<evidence type="ECO:0000313" key="2">
    <source>
        <dbReference type="Proteomes" id="UP000249340"/>
    </source>
</evidence>
<gene>
    <name evidence="1" type="ORF">C7M71_030195</name>
</gene>
<name>A0A345T4W3_9ACTN</name>
<reference evidence="2" key="1">
    <citation type="submission" date="2018-07" db="EMBL/GenBank/DDBJ databases">
        <title>Streptacidiphilus bronchialis DSM 106435 chromosome.</title>
        <authorList>
            <person name="Batra D."/>
            <person name="Gulvik C.A."/>
        </authorList>
    </citation>
    <scope>NUCLEOTIDE SEQUENCE [LARGE SCALE GENOMIC DNA]</scope>
    <source>
        <strain evidence="2">DSM 106435</strain>
    </source>
</reference>
<proteinExistence type="predicted"/>
<accession>A0A345T4W3</accession>
<dbReference type="EMBL" id="CP031264">
    <property type="protein sequence ID" value="AXI81018.1"/>
    <property type="molecule type" value="Genomic_DNA"/>
</dbReference>
<keyword evidence="2" id="KW-1185">Reference proteome</keyword>
<dbReference type="KEGG" id="stri:C7M71_030195"/>